<dbReference type="PANTHER" id="PTHR32026">
    <property type="entry name" value="METHYLTRANSFERASE-LIKE PROTEIN 24"/>
    <property type="match status" value="1"/>
</dbReference>
<sequence length="347" mass="38623">MEDLKNGHRQSSPLTGIKVTFAIVVIATALAWAYLTYSETSMFCPQQGQTLLVSDSAAPQSALTCPPCQYKEEKVAPSSNTDWFTHVGEEDDAEAMLRGISYITRRTISSPKQHLLGGNPLLGGDVGRLDGAWPVALTVYSFGINYDFSFDDAVADAYGCQVFSFDRKLPLPVLGQATMTNDTHRRSDKVMFYKIGLSDTSGVNDQGWNTTTVKETMATLGHDRIDVFKMDIEGLGKSHISLVKHRLLTLLLPNNETLTGGEWPVLKQWLVEQPEVLAKIDQLSLEIHFDWRKASDQADMLRDLQAKAGLRIWNWHTNPLVGSLNLGNIKPMQLAFLYEVSFMRPAN</sequence>
<keyword evidence="1" id="KW-0812">Transmembrane</keyword>
<gene>
    <name evidence="2" type="ORF">SmJEL517_g02679</name>
</gene>
<keyword evidence="1" id="KW-1133">Transmembrane helix</keyword>
<accession>A0A507CAZ9</accession>
<dbReference type="OrthoDB" id="10006218at2759"/>
<evidence type="ECO:0000313" key="3">
    <source>
        <dbReference type="Proteomes" id="UP000319731"/>
    </source>
</evidence>
<dbReference type="Proteomes" id="UP000319731">
    <property type="component" value="Unassembled WGS sequence"/>
</dbReference>
<reference evidence="2 3" key="1">
    <citation type="journal article" date="2019" name="Sci. Rep.">
        <title>Comparative genomics of chytrid fungi reveal insights into the obligate biotrophic and pathogenic lifestyle of Synchytrium endobioticum.</title>
        <authorList>
            <person name="van de Vossenberg B.T.L.H."/>
            <person name="Warris S."/>
            <person name="Nguyen H.D.T."/>
            <person name="van Gent-Pelzer M.P.E."/>
            <person name="Joly D.L."/>
            <person name="van de Geest H.C."/>
            <person name="Bonants P.J.M."/>
            <person name="Smith D.S."/>
            <person name="Levesque C.A."/>
            <person name="van der Lee T.A.J."/>
        </authorList>
    </citation>
    <scope>NUCLEOTIDE SEQUENCE [LARGE SCALE GENOMIC DNA]</scope>
    <source>
        <strain evidence="2 3">JEL517</strain>
    </source>
</reference>
<organism evidence="2 3">
    <name type="scientific">Synchytrium microbalum</name>
    <dbReference type="NCBI Taxonomy" id="1806994"/>
    <lineage>
        <taxon>Eukaryota</taxon>
        <taxon>Fungi</taxon>
        <taxon>Fungi incertae sedis</taxon>
        <taxon>Chytridiomycota</taxon>
        <taxon>Chytridiomycota incertae sedis</taxon>
        <taxon>Chytridiomycetes</taxon>
        <taxon>Synchytriales</taxon>
        <taxon>Synchytriaceae</taxon>
        <taxon>Synchytrium</taxon>
    </lineage>
</organism>
<proteinExistence type="predicted"/>
<feature type="transmembrane region" description="Helical" evidence="1">
    <location>
        <begin position="12"/>
        <end position="35"/>
    </location>
</feature>
<evidence type="ECO:0000313" key="2">
    <source>
        <dbReference type="EMBL" id="TPX34703.1"/>
    </source>
</evidence>
<dbReference type="GeneID" id="42003904"/>
<keyword evidence="3" id="KW-1185">Reference proteome</keyword>
<dbReference type="AlphaFoldDB" id="A0A507CAZ9"/>
<comment type="caution">
    <text evidence="2">The sequence shown here is derived from an EMBL/GenBank/DDBJ whole genome shotgun (WGS) entry which is preliminary data.</text>
</comment>
<evidence type="ECO:0000256" key="1">
    <source>
        <dbReference type="SAM" id="Phobius"/>
    </source>
</evidence>
<dbReference type="InterPro" id="IPR026913">
    <property type="entry name" value="METTL24"/>
</dbReference>
<keyword evidence="1" id="KW-0472">Membrane</keyword>
<dbReference type="RefSeq" id="XP_031025381.1">
    <property type="nucleotide sequence ID" value="XM_031168607.1"/>
</dbReference>
<name>A0A507CAZ9_9FUNG</name>
<dbReference type="PANTHER" id="PTHR32026:SF10">
    <property type="entry name" value="METHYLTRANSFERASE-LIKE PROTEIN 24-RELATED"/>
    <property type="match status" value="1"/>
</dbReference>
<protein>
    <recommendedName>
        <fullName evidence="4">Methyltransferase domain-containing protein</fullName>
    </recommendedName>
</protein>
<evidence type="ECO:0008006" key="4">
    <source>
        <dbReference type="Google" id="ProtNLM"/>
    </source>
</evidence>
<dbReference type="EMBL" id="QEAO01000012">
    <property type="protein sequence ID" value="TPX34703.1"/>
    <property type="molecule type" value="Genomic_DNA"/>
</dbReference>